<name>A0A9N9GQD9_9GLOM</name>
<reference evidence="3" key="1">
    <citation type="submission" date="2021-06" db="EMBL/GenBank/DDBJ databases">
        <authorList>
            <person name="Kallberg Y."/>
            <person name="Tangrot J."/>
            <person name="Rosling A."/>
        </authorList>
    </citation>
    <scope>NUCLEOTIDE SEQUENCE</scope>
    <source>
        <strain evidence="3">IA702</strain>
    </source>
</reference>
<dbReference type="InterPro" id="IPR009057">
    <property type="entry name" value="Homeodomain-like_sf"/>
</dbReference>
<dbReference type="Gene3D" id="1.10.10.60">
    <property type="entry name" value="Homeodomain-like"/>
    <property type="match status" value="2"/>
</dbReference>
<dbReference type="InterPro" id="IPR050863">
    <property type="entry name" value="CenT-Element_Derived"/>
</dbReference>
<keyword evidence="4" id="KW-1185">Reference proteome</keyword>
<dbReference type="OrthoDB" id="2427426at2759"/>
<dbReference type="EMBL" id="CAJVPJ010002685">
    <property type="protein sequence ID" value="CAG8627132.1"/>
    <property type="molecule type" value="Genomic_DNA"/>
</dbReference>
<dbReference type="PROSITE" id="PS51253">
    <property type="entry name" value="HTH_CENPB"/>
    <property type="match status" value="1"/>
</dbReference>
<accession>A0A9N9GQD9</accession>
<evidence type="ECO:0000259" key="2">
    <source>
        <dbReference type="PROSITE" id="PS51253"/>
    </source>
</evidence>
<gene>
    <name evidence="3" type="ORF">POCULU_LOCUS8705</name>
</gene>
<keyword evidence="1" id="KW-0238">DNA-binding</keyword>
<evidence type="ECO:0000313" key="3">
    <source>
        <dbReference type="EMBL" id="CAG8627132.1"/>
    </source>
</evidence>
<comment type="caution">
    <text evidence="3">The sequence shown here is derived from an EMBL/GenBank/DDBJ whole genome shotgun (WGS) entry which is preliminary data.</text>
</comment>
<dbReference type="Proteomes" id="UP000789572">
    <property type="component" value="Unassembled WGS sequence"/>
</dbReference>
<protein>
    <submittedName>
        <fullName evidence="3">8793_t:CDS:1</fullName>
    </submittedName>
</protein>
<feature type="domain" description="HTH CENPB-type" evidence="2">
    <location>
        <begin position="43"/>
        <end position="114"/>
    </location>
</feature>
<proteinExistence type="predicted"/>
<dbReference type="InterPro" id="IPR006600">
    <property type="entry name" value="HTH_CenpB_DNA-bd_dom"/>
</dbReference>
<dbReference type="SMART" id="SM00674">
    <property type="entry name" value="CENPB"/>
    <property type="match status" value="1"/>
</dbReference>
<dbReference type="PANTHER" id="PTHR19303">
    <property type="entry name" value="TRANSPOSON"/>
    <property type="match status" value="1"/>
</dbReference>
<dbReference type="GO" id="GO:0003677">
    <property type="term" value="F:DNA binding"/>
    <property type="evidence" value="ECO:0007669"/>
    <property type="project" value="UniProtKB-KW"/>
</dbReference>
<dbReference type="Pfam" id="PF03221">
    <property type="entry name" value="HTH_Tnp_Tc5"/>
    <property type="match status" value="1"/>
</dbReference>
<evidence type="ECO:0000313" key="4">
    <source>
        <dbReference type="Proteomes" id="UP000789572"/>
    </source>
</evidence>
<sequence length="215" mass="24223">MQKPRPKQGILAEQYGVAQNTISDIWCNKDKWLSINDDAPLSKKKKIRPLSYPQIESALAIWLNMAVNNHITITTDILKQKAKDFAVRLDIDHFTGSAGWISSFKHRYNVRSYLKSGEGDSAPQESLEEERAKLHDIITWQSVKEDTIRNCWCKTGILPDSGGELLAEIESDTESVQQLIDKLGFEEPMTAEEYINIDDSVITGGGLTDEEIVEV</sequence>
<feature type="non-terminal residue" evidence="3">
    <location>
        <position position="215"/>
    </location>
</feature>
<dbReference type="PANTHER" id="PTHR19303:SF73">
    <property type="entry name" value="PROTEIN PDC2"/>
    <property type="match status" value="1"/>
</dbReference>
<dbReference type="GO" id="GO:0005634">
    <property type="term" value="C:nucleus"/>
    <property type="evidence" value="ECO:0007669"/>
    <property type="project" value="TreeGrafter"/>
</dbReference>
<dbReference type="AlphaFoldDB" id="A0A9N9GQD9"/>
<evidence type="ECO:0000256" key="1">
    <source>
        <dbReference type="ARBA" id="ARBA00023125"/>
    </source>
</evidence>
<organism evidence="3 4">
    <name type="scientific">Paraglomus occultum</name>
    <dbReference type="NCBI Taxonomy" id="144539"/>
    <lineage>
        <taxon>Eukaryota</taxon>
        <taxon>Fungi</taxon>
        <taxon>Fungi incertae sedis</taxon>
        <taxon>Mucoromycota</taxon>
        <taxon>Glomeromycotina</taxon>
        <taxon>Glomeromycetes</taxon>
        <taxon>Paraglomerales</taxon>
        <taxon>Paraglomeraceae</taxon>
        <taxon>Paraglomus</taxon>
    </lineage>
</organism>
<dbReference type="SUPFAM" id="SSF46689">
    <property type="entry name" value="Homeodomain-like"/>
    <property type="match status" value="1"/>
</dbReference>